<comment type="subcellular location">
    <subcellularLocation>
        <location evidence="1">Endoplasmic reticulum membrane</location>
        <topology evidence="1">Multi-pass membrane protein</topology>
    </subcellularLocation>
</comment>
<evidence type="ECO:0000256" key="5">
    <source>
        <dbReference type="ARBA" id="ARBA00023098"/>
    </source>
</evidence>
<dbReference type="AlphaFoldDB" id="A0A9W9CYW4"/>
<gene>
    <name evidence="9" type="ORF">N0V93_002249</name>
</gene>
<comment type="caution">
    <text evidence="9">The sequence shown here is derived from an EMBL/GenBank/DDBJ whole genome shotgun (WGS) entry which is preliminary data.</text>
</comment>
<evidence type="ECO:0000256" key="2">
    <source>
        <dbReference type="ARBA" id="ARBA00022692"/>
    </source>
</evidence>
<dbReference type="EMBL" id="JAPEVB010000002">
    <property type="protein sequence ID" value="KAJ4393043.1"/>
    <property type="molecule type" value="Genomic_DNA"/>
</dbReference>
<name>A0A9W9CYW4_9PEZI</name>
<evidence type="ECO:0008006" key="11">
    <source>
        <dbReference type="Google" id="ProtNLM"/>
    </source>
</evidence>
<evidence type="ECO:0000256" key="7">
    <source>
        <dbReference type="SAM" id="MobiDB-lite"/>
    </source>
</evidence>
<dbReference type="GO" id="GO:0140042">
    <property type="term" value="P:lipid droplet formation"/>
    <property type="evidence" value="ECO:0007669"/>
    <property type="project" value="UniProtKB-ARBA"/>
</dbReference>
<keyword evidence="4 8" id="KW-1133">Transmembrane helix</keyword>
<evidence type="ECO:0000313" key="9">
    <source>
        <dbReference type="EMBL" id="KAJ4393043.1"/>
    </source>
</evidence>
<dbReference type="OrthoDB" id="3990054at2759"/>
<keyword evidence="2 8" id="KW-0812">Transmembrane</keyword>
<organism evidence="9 10">
    <name type="scientific">Gnomoniopsis smithogilvyi</name>
    <dbReference type="NCBI Taxonomy" id="1191159"/>
    <lineage>
        <taxon>Eukaryota</taxon>
        <taxon>Fungi</taxon>
        <taxon>Dikarya</taxon>
        <taxon>Ascomycota</taxon>
        <taxon>Pezizomycotina</taxon>
        <taxon>Sordariomycetes</taxon>
        <taxon>Sordariomycetidae</taxon>
        <taxon>Diaporthales</taxon>
        <taxon>Gnomoniaceae</taxon>
        <taxon>Gnomoniopsis</taxon>
    </lineage>
</organism>
<keyword evidence="6 8" id="KW-0472">Membrane</keyword>
<evidence type="ECO:0000256" key="8">
    <source>
        <dbReference type="SAM" id="Phobius"/>
    </source>
</evidence>
<feature type="compositionally biased region" description="Acidic residues" evidence="7">
    <location>
        <begin position="544"/>
        <end position="557"/>
    </location>
</feature>
<dbReference type="GO" id="GO:0005789">
    <property type="term" value="C:endoplasmic reticulum membrane"/>
    <property type="evidence" value="ECO:0007669"/>
    <property type="project" value="UniProtKB-SubCell"/>
</dbReference>
<accession>A0A9W9CYW4</accession>
<keyword evidence="3" id="KW-0256">Endoplasmic reticulum</keyword>
<sequence length="589" mass="65041">MALITASRLPIAERRVTARESATFSNLAMHETGKMDWPCRPVSEEVDEKPWATLGSSAEVAGVSLELSDHPWHADDVGPGPSSPNLIPARHPHHPHLHLRLDARDNNIAPTTVRANNPTPVRLLWPAGPSPLASPSLSTPWHFHTAAPQLRSSWPNDLQAFLPTCASTRTAVLELLIATRRTMEYLNDAGEYARTSYNIAVQTAGSVGRALTSKTAQRTLVTTVLFSLVSVVLFAVACVGYLAFYHNYLPDQVVSLPVHLQYGYALNPYGVVSLADTHFAAYQDYDISLTLHLPRSPANVERGNFMLALHLLDDAPAASTTTTTTADAVMPAPTHILQGHNILYTSTRPAIVPYTDPLVSLASRMLFLAYHIFVPTSETVTLTVPLVEKLEFRPVGMHPTWLVVDVQAGQTLQVYRAMVTITAQLSGLRWFMHTWWMTSFMLFTISFYLCEVFFFVVSFAVLRFLVFGHSSSTPSDVAKQIKSEHPQQQQQQQQQHRIKKEVDDDVPMTFPTASGQLPLRYEPAPPAETTGGDLPPSDLRSGEADDEYEDAGQDYEAEERARDSGIGTSYSERDSGALRRRTSKGRMGG</sequence>
<evidence type="ECO:0000313" key="10">
    <source>
        <dbReference type="Proteomes" id="UP001140453"/>
    </source>
</evidence>
<keyword evidence="10" id="KW-1185">Reference proteome</keyword>
<dbReference type="Proteomes" id="UP001140453">
    <property type="component" value="Unassembled WGS sequence"/>
</dbReference>
<dbReference type="CDD" id="cd23995">
    <property type="entry name" value="Seipin_BSCL2_like"/>
    <property type="match status" value="1"/>
</dbReference>
<evidence type="ECO:0000256" key="1">
    <source>
        <dbReference type="ARBA" id="ARBA00004477"/>
    </source>
</evidence>
<feature type="transmembrane region" description="Helical" evidence="8">
    <location>
        <begin position="435"/>
        <end position="462"/>
    </location>
</feature>
<keyword evidence="5" id="KW-0443">Lipid metabolism</keyword>
<evidence type="ECO:0000256" key="6">
    <source>
        <dbReference type="ARBA" id="ARBA00023136"/>
    </source>
</evidence>
<protein>
    <recommendedName>
        <fullName evidence="11">Seipin</fullName>
    </recommendedName>
</protein>
<evidence type="ECO:0000256" key="4">
    <source>
        <dbReference type="ARBA" id="ARBA00022989"/>
    </source>
</evidence>
<feature type="transmembrane region" description="Helical" evidence="8">
    <location>
        <begin position="219"/>
        <end position="244"/>
    </location>
</feature>
<feature type="region of interest" description="Disordered" evidence="7">
    <location>
        <begin position="476"/>
        <end position="589"/>
    </location>
</feature>
<dbReference type="PANTHER" id="PTHR21212">
    <property type="entry name" value="BERNARDINELLI-SEIP CONGENITAL LIPODYSTROPHY 2 HOMOLOG BSCL2 PROTEIN"/>
    <property type="match status" value="1"/>
</dbReference>
<reference evidence="9" key="1">
    <citation type="submission" date="2022-10" db="EMBL/GenBank/DDBJ databases">
        <title>Tapping the CABI collections for fungal endophytes: first genome assemblies for Collariella, Neodidymelliopsis, Ascochyta clinopodiicola, Didymella pomorum, Didymosphaeria variabile, Neocosmospora piperis and Neocucurbitaria cava.</title>
        <authorList>
            <person name="Hill R."/>
        </authorList>
    </citation>
    <scope>NUCLEOTIDE SEQUENCE</scope>
    <source>
        <strain evidence="9">IMI 355082</strain>
    </source>
</reference>
<dbReference type="InterPro" id="IPR009617">
    <property type="entry name" value="Seipin"/>
</dbReference>
<dbReference type="GO" id="GO:0006629">
    <property type="term" value="P:lipid metabolic process"/>
    <property type="evidence" value="ECO:0007669"/>
    <property type="project" value="UniProtKB-KW"/>
</dbReference>
<dbReference type="PANTHER" id="PTHR21212:SF0">
    <property type="entry name" value="SEIPIN"/>
    <property type="match status" value="1"/>
</dbReference>
<dbReference type="Pfam" id="PF06775">
    <property type="entry name" value="Seipin"/>
    <property type="match status" value="1"/>
</dbReference>
<feature type="compositionally biased region" description="Basic residues" evidence="7">
    <location>
        <begin position="578"/>
        <end position="589"/>
    </location>
</feature>
<proteinExistence type="predicted"/>
<evidence type="ECO:0000256" key="3">
    <source>
        <dbReference type="ARBA" id="ARBA00022824"/>
    </source>
</evidence>